<evidence type="ECO:0000313" key="2">
    <source>
        <dbReference type="Proteomes" id="UP000887159"/>
    </source>
</evidence>
<gene>
    <name evidence="1" type="ORF">TNCV_1015321</name>
</gene>
<organism evidence="1 2">
    <name type="scientific">Trichonephila clavipes</name>
    <name type="common">Golden silk orbweaver</name>
    <name type="synonym">Nephila clavipes</name>
    <dbReference type="NCBI Taxonomy" id="2585209"/>
    <lineage>
        <taxon>Eukaryota</taxon>
        <taxon>Metazoa</taxon>
        <taxon>Ecdysozoa</taxon>
        <taxon>Arthropoda</taxon>
        <taxon>Chelicerata</taxon>
        <taxon>Arachnida</taxon>
        <taxon>Araneae</taxon>
        <taxon>Araneomorphae</taxon>
        <taxon>Entelegynae</taxon>
        <taxon>Araneoidea</taxon>
        <taxon>Nephilidae</taxon>
        <taxon>Trichonephila</taxon>
    </lineage>
</organism>
<comment type="caution">
    <text evidence="1">The sequence shown here is derived from an EMBL/GenBank/DDBJ whole genome shotgun (WGS) entry which is preliminary data.</text>
</comment>
<dbReference type="EMBL" id="BMAU01021369">
    <property type="protein sequence ID" value="GFY24483.1"/>
    <property type="molecule type" value="Genomic_DNA"/>
</dbReference>
<keyword evidence="2" id="KW-1185">Reference proteome</keyword>
<protein>
    <submittedName>
        <fullName evidence="1">Uncharacterized protein</fullName>
    </submittedName>
</protein>
<dbReference type="Proteomes" id="UP000887159">
    <property type="component" value="Unassembled WGS sequence"/>
</dbReference>
<proteinExistence type="predicted"/>
<sequence length="69" mass="7873">MDVCKFMMPVWHGDTRNIHQAASLFQRLVEVEERCPSPLQDVLPQNEGGTEPNHTVTCIVLKAVDNNRR</sequence>
<name>A0A8X7BA22_TRICX</name>
<dbReference type="AlphaFoldDB" id="A0A8X7BA22"/>
<evidence type="ECO:0000313" key="1">
    <source>
        <dbReference type="EMBL" id="GFY24483.1"/>
    </source>
</evidence>
<reference evidence="1" key="1">
    <citation type="submission" date="2020-08" db="EMBL/GenBank/DDBJ databases">
        <title>Multicomponent nature underlies the extraordinary mechanical properties of spider dragline silk.</title>
        <authorList>
            <person name="Kono N."/>
            <person name="Nakamura H."/>
            <person name="Mori M."/>
            <person name="Yoshida Y."/>
            <person name="Ohtoshi R."/>
            <person name="Malay A.D."/>
            <person name="Moran D.A.P."/>
            <person name="Tomita M."/>
            <person name="Numata K."/>
            <person name="Arakawa K."/>
        </authorList>
    </citation>
    <scope>NUCLEOTIDE SEQUENCE</scope>
</reference>
<accession>A0A8X7BA22</accession>